<evidence type="ECO:0000256" key="1">
    <source>
        <dbReference type="SAM" id="MobiDB-lite"/>
    </source>
</evidence>
<reference evidence="2 3" key="1">
    <citation type="submission" date="2019-07" db="EMBL/GenBank/DDBJ databases">
        <title>Draft genome assembly of a fouling barnacle, Amphibalanus amphitrite (Darwin, 1854): The first reference genome for Thecostraca.</title>
        <authorList>
            <person name="Kim W."/>
        </authorList>
    </citation>
    <scope>NUCLEOTIDE SEQUENCE [LARGE SCALE GENOMIC DNA]</scope>
    <source>
        <strain evidence="2">SNU_AA5</strain>
        <tissue evidence="2">Soma without cirri and trophi</tissue>
    </source>
</reference>
<protein>
    <submittedName>
        <fullName evidence="2">Uncharacterized protein</fullName>
    </submittedName>
</protein>
<feature type="region of interest" description="Disordered" evidence="1">
    <location>
        <begin position="1"/>
        <end position="25"/>
    </location>
</feature>
<evidence type="ECO:0000313" key="2">
    <source>
        <dbReference type="EMBL" id="KAF0291038.1"/>
    </source>
</evidence>
<name>A0A6A4VL04_AMPAM</name>
<evidence type="ECO:0000313" key="3">
    <source>
        <dbReference type="Proteomes" id="UP000440578"/>
    </source>
</evidence>
<dbReference type="AlphaFoldDB" id="A0A6A4VL04"/>
<proteinExistence type="predicted"/>
<organism evidence="2 3">
    <name type="scientific">Amphibalanus amphitrite</name>
    <name type="common">Striped barnacle</name>
    <name type="synonym">Balanus amphitrite</name>
    <dbReference type="NCBI Taxonomy" id="1232801"/>
    <lineage>
        <taxon>Eukaryota</taxon>
        <taxon>Metazoa</taxon>
        <taxon>Ecdysozoa</taxon>
        <taxon>Arthropoda</taxon>
        <taxon>Crustacea</taxon>
        <taxon>Multicrustacea</taxon>
        <taxon>Cirripedia</taxon>
        <taxon>Thoracica</taxon>
        <taxon>Thoracicalcarea</taxon>
        <taxon>Balanomorpha</taxon>
        <taxon>Balanoidea</taxon>
        <taxon>Balanidae</taxon>
        <taxon>Amphibalaninae</taxon>
        <taxon>Amphibalanus</taxon>
    </lineage>
</organism>
<dbReference type="EMBL" id="VIIS01001914">
    <property type="protein sequence ID" value="KAF0291038.1"/>
    <property type="molecule type" value="Genomic_DNA"/>
</dbReference>
<dbReference type="Proteomes" id="UP000440578">
    <property type="component" value="Unassembled WGS sequence"/>
</dbReference>
<sequence length="146" mass="15704">MRVTPETAAGAGRTPAATSTVKPQHRAHELQRCRQGPAGLGHCPPEGAATVHHATMRPALLPTLCVSSVNMKVRYTIPWNAEYAKSNSTEAQAKKQALKNNLEPPMKLKIPLMKELVINSLTQGSVVADYDVILNSDVEGGNVEAR</sequence>
<dbReference type="OrthoDB" id="6403973at2759"/>
<accession>A0A6A4VL04</accession>
<keyword evidence="3" id="KW-1185">Reference proteome</keyword>
<feature type="compositionally biased region" description="Low complexity" evidence="1">
    <location>
        <begin position="1"/>
        <end position="20"/>
    </location>
</feature>
<gene>
    <name evidence="2" type="ORF">FJT64_010807</name>
</gene>
<comment type="caution">
    <text evidence="2">The sequence shown here is derived from an EMBL/GenBank/DDBJ whole genome shotgun (WGS) entry which is preliminary data.</text>
</comment>